<feature type="region of interest" description="Disordered" evidence="1">
    <location>
        <begin position="136"/>
        <end position="156"/>
    </location>
</feature>
<dbReference type="AlphaFoldDB" id="A0A5N6MJT7"/>
<evidence type="ECO:0000313" key="3">
    <source>
        <dbReference type="Proteomes" id="UP000326396"/>
    </source>
</evidence>
<feature type="compositionally biased region" description="Polar residues" evidence="1">
    <location>
        <begin position="46"/>
        <end position="58"/>
    </location>
</feature>
<proteinExistence type="predicted"/>
<protein>
    <recommendedName>
        <fullName evidence="4">Retrotransposon gag domain-containing protein</fullName>
    </recommendedName>
</protein>
<dbReference type="EMBL" id="SZYD01000015">
    <property type="protein sequence ID" value="KAD3640581.1"/>
    <property type="molecule type" value="Genomic_DNA"/>
</dbReference>
<gene>
    <name evidence="2" type="ORF">E3N88_29804</name>
</gene>
<dbReference type="Proteomes" id="UP000326396">
    <property type="component" value="Linkage Group LG5"/>
</dbReference>
<evidence type="ECO:0008006" key="4">
    <source>
        <dbReference type="Google" id="ProtNLM"/>
    </source>
</evidence>
<feature type="compositionally biased region" description="Basic and acidic residues" evidence="1">
    <location>
        <begin position="65"/>
        <end position="78"/>
    </location>
</feature>
<sequence>MSRHQSTRSDISQLLYRNRKKKHTRGDTWKAGCLTPPPQKGKRLLQRTQNPSSPSSINRALGELFQDRKDSPEKQDRKKFRVIDDNIKALQDFQKQSAVSQSELQSEVSLIATSLEDTKKIMNKVLVRLDSLTPKEKFKHTEHGPNSSGNEGSSILGRHKPAPIYLPRFSGTHPERWVAQANRYFDFYSIDDTDRLTISSFYLDDVAADWYYLAISQIGFK</sequence>
<evidence type="ECO:0000256" key="1">
    <source>
        <dbReference type="SAM" id="MobiDB-lite"/>
    </source>
</evidence>
<feature type="region of interest" description="Disordered" evidence="1">
    <location>
        <begin position="1"/>
        <end position="78"/>
    </location>
</feature>
<organism evidence="2 3">
    <name type="scientific">Mikania micrantha</name>
    <name type="common">bitter vine</name>
    <dbReference type="NCBI Taxonomy" id="192012"/>
    <lineage>
        <taxon>Eukaryota</taxon>
        <taxon>Viridiplantae</taxon>
        <taxon>Streptophyta</taxon>
        <taxon>Embryophyta</taxon>
        <taxon>Tracheophyta</taxon>
        <taxon>Spermatophyta</taxon>
        <taxon>Magnoliopsida</taxon>
        <taxon>eudicotyledons</taxon>
        <taxon>Gunneridae</taxon>
        <taxon>Pentapetalae</taxon>
        <taxon>asterids</taxon>
        <taxon>campanulids</taxon>
        <taxon>Asterales</taxon>
        <taxon>Asteraceae</taxon>
        <taxon>Asteroideae</taxon>
        <taxon>Heliantheae alliance</taxon>
        <taxon>Eupatorieae</taxon>
        <taxon>Mikania</taxon>
    </lineage>
</organism>
<reference evidence="2 3" key="1">
    <citation type="submission" date="2019-05" db="EMBL/GenBank/DDBJ databases">
        <title>Mikania micrantha, genome provides insights into the molecular mechanism of rapid growth.</title>
        <authorList>
            <person name="Liu B."/>
        </authorList>
    </citation>
    <scope>NUCLEOTIDE SEQUENCE [LARGE SCALE GENOMIC DNA]</scope>
    <source>
        <strain evidence="2">NLD-2019</strain>
        <tissue evidence="2">Leaf</tissue>
    </source>
</reference>
<name>A0A5N6MJT7_9ASTR</name>
<evidence type="ECO:0000313" key="2">
    <source>
        <dbReference type="EMBL" id="KAD3640581.1"/>
    </source>
</evidence>
<accession>A0A5N6MJT7</accession>
<comment type="caution">
    <text evidence="2">The sequence shown here is derived from an EMBL/GenBank/DDBJ whole genome shotgun (WGS) entry which is preliminary data.</text>
</comment>
<dbReference type="OrthoDB" id="1298874at2759"/>
<keyword evidence="3" id="KW-1185">Reference proteome</keyword>
<feature type="compositionally biased region" description="Polar residues" evidence="1">
    <location>
        <begin position="144"/>
        <end position="153"/>
    </location>
</feature>